<sequence>MPGALSGGSHTKTGIAAVSDVQVIVVFPLEHSVLLLIQNNDYIPRLQSRFLVTFSSEYL</sequence>
<evidence type="ECO:0000313" key="2">
    <source>
        <dbReference type="Proteomes" id="UP000314294"/>
    </source>
</evidence>
<dbReference type="Proteomes" id="UP000314294">
    <property type="component" value="Unassembled WGS sequence"/>
</dbReference>
<gene>
    <name evidence="1" type="ORF">EYF80_002632</name>
</gene>
<reference evidence="1 2" key="1">
    <citation type="submission" date="2019-03" db="EMBL/GenBank/DDBJ databases">
        <title>First draft genome of Liparis tanakae, snailfish: a comprehensive survey of snailfish specific genes.</title>
        <authorList>
            <person name="Kim W."/>
            <person name="Song I."/>
            <person name="Jeong J.-H."/>
            <person name="Kim D."/>
            <person name="Kim S."/>
            <person name="Ryu S."/>
            <person name="Song J.Y."/>
            <person name="Lee S.K."/>
        </authorList>
    </citation>
    <scope>NUCLEOTIDE SEQUENCE [LARGE SCALE GENOMIC DNA]</scope>
    <source>
        <tissue evidence="1">Muscle</tissue>
    </source>
</reference>
<comment type="caution">
    <text evidence="1">The sequence shown here is derived from an EMBL/GenBank/DDBJ whole genome shotgun (WGS) entry which is preliminary data.</text>
</comment>
<evidence type="ECO:0000313" key="1">
    <source>
        <dbReference type="EMBL" id="TNN86877.1"/>
    </source>
</evidence>
<proteinExistence type="predicted"/>
<dbReference type="EMBL" id="SRLO01000012">
    <property type="protein sequence ID" value="TNN86877.1"/>
    <property type="molecule type" value="Genomic_DNA"/>
</dbReference>
<dbReference type="AlphaFoldDB" id="A0A4Z2JA09"/>
<keyword evidence="2" id="KW-1185">Reference proteome</keyword>
<organism evidence="1 2">
    <name type="scientific">Liparis tanakae</name>
    <name type="common">Tanaka's snailfish</name>
    <dbReference type="NCBI Taxonomy" id="230148"/>
    <lineage>
        <taxon>Eukaryota</taxon>
        <taxon>Metazoa</taxon>
        <taxon>Chordata</taxon>
        <taxon>Craniata</taxon>
        <taxon>Vertebrata</taxon>
        <taxon>Euteleostomi</taxon>
        <taxon>Actinopterygii</taxon>
        <taxon>Neopterygii</taxon>
        <taxon>Teleostei</taxon>
        <taxon>Neoteleostei</taxon>
        <taxon>Acanthomorphata</taxon>
        <taxon>Eupercaria</taxon>
        <taxon>Perciformes</taxon>
        <taxon>Cottioidei</taxon>
        <taxon>Cottales</taxon>
        <taxon>Liparidae</taxon>
        <taxon>Liparis</taxon>
    </lineage>
</organism>
<accession>A0A4Z2JA09</accession>
<protein>
    <submittedName>
        <fullName evidence="1">Uncharacterized protein</fullName>
    </submittedName>
</protein>
<name>A0A4Z2JA09_9TELE</name>